<sequence>MHSTTPSTRTKRPTLPLHLLSGRAAGPDAGARPSALTQRRAAAADSDAFTFPDDDSDAIPLVPLARVHSTWEASPSPPPPAYTARDQNRASRPRRVYRFRADISSTDPSFARNAQAKDGASAGICACSRCFTKTTGGQNAGSSSGSRAGSSGSATRASSS</sequence>
<dbReference type="EMBL" id="BSXG01000078">
    <property type="protein sequence ID" value="GME37322.1"/>
    <property type="molecule type" value="Genomic_DNA"/>
</dbReference>
<keyword evidence="2" id="KW-1185">Reference proteome</keyword>
<comment type="caution">
    <text evidence="1">The sequence shown here is derived from an EMBL/GenBank/DDBJ whole genome shotgun (WGS) entry which is preliminary data.</text>
</comment>
<organism evidence="1 2">
    <name type="scientific">Neofusicoccum parvum</name>
    <dbReference type="NCBI Taxonomy" id="310453"/>
    <lineage>
        <taxon>Eukaryota</taxon>
        <taxon>Fungi</taxon>
        <taxon>Dikarya</taxon>
        <taxon>Ascomycota</taxon>
        <taxon>Pezizomycotina</taxon>
        <taxon>Dothideomycetes</taxon>
        <taxon>Dothideomycetes incertae sedis</taxon>
        <taxon>Botryosphaeriales</taxon>
        <taxon>Botryosphaeriaceae</taxon>
        <taxon>Neofusicoccum</taxon>
    </lineage>
</organism>
<reference evidence="1" key="1">
    <citation type="submission" date="2024-09" db="EMBL/GenBank/DDBJ databases">
        <title>Draft Genome Sequences of Neofusicoccum parvum.</title>
        <authorList>
            <person name="Ashida A."/>
            <person name="Camagna M."/>
            <person name="Tanaka A."/>
            <person name="Takemoto D."/>
        </authorList>
    </citation>
    <scope>NUCLEOTIDE SEQUENCE</scope>
    <source>
        <strain evidence="1">PPO83</strain>
    </source>
</reference>
<gene>
    <name evidence="1" type="primary">g7171</name>
    <name evidence="1" type="ORF">NpPPO83_00007171</name>
</gene>
<evidence type="ECO:0000313" key="2">
    <source>
        <dbReference type="Proteomes" id="UP001165186"/>
    </source>
</evidence>
<name>A0ACB5SFQ7_9PEZI</name>
<protein>
    <submittedName>
        <fullName evidence="1">Uncharacterized protein</fullName>
    </submittedName>
</protein>
<proteinExistence type="predicted"/>
<accession>A0ACB5SFQ7</accession>
<evidence type="ECO:0000313" key="1">
    <source>
        <dbReference type="EMBL" id="GME37322.1"/>
    </source>
</evidence>
<dbReference type="Proteomes" id="UP001165186">
    <property type="component" value="Unassembled WGS sequence"/>
</dbReference>